<evidence type="ECO:0000256" key="1">
    <source>
        <dbReference type="SAM" id="Coils"/>
    </source>
</evidence>
<accession>A0A4R3TBY3</accession>
<evidence type="ECO:0000313" key="3">
    <source>
        <dbReference type="EMBL" id="TCU58467.1"/>
    </source>
</evidence>
<feature type="domain" description="Insertion element IS150 protein InsJ-like helix-turn-helix" evidence="2">
    <location>
        <begin position="11"/>
        <end position="63"/>
    </location>
</feature>
<keyword evidence="1" id="KW-0175">Coiled coil</keyword>
<evidence type="ECO:0000313" key="4">
    <source>
        <dbReference type="Proteomes" id="UP000295773"/>
    </source>
</evidence>
<name>A0A4R3TBY3_9FIRM</name>
<evidence type="ECO:0000259" key="2">
    <source>
        <dbReference type="Pfam" id="PF13518"/>
    </source>
</evidence>
<organism evidence="3 4">
    <name type="scientific">Longicatena caecimuris</name>
    <dbReference type="NCBI Taxonomy" id="1796635"/>
    <lineage>
        <taxon>Bacteria</taxon>
        <taxon>Bacillati</taxon>
        <taxon>Bacillota</taxon>
        <taxon>Erysipelotrichia</taxon>
        <taxon>Erysipelotrichales</taxon>
        <taxon>Erysipelotrichaceae</taxon>
        <taxon>Longicatena</taxon>
    </lineage>
</organism>
<dbReference type="SUPFAM" id="SSF48295">
    <property type="entry name" value="TrpR-like"/>
    <property type="match status" value="1"/>
</dbReference>
<dbReference type="InterPro" id="IPR036388">
    <property type="entry name" value="WH-like_DNA-bd_sf"/>
</dbReference>
<comment type="caution">
    <text evidence="3">The sequence shown here is derived from an EMBL/GenBank/DDBJ whole genome shotgun (WGS) entry which is preliminary data.</text>
</comment>
<keyword evidence="4" id="KW-1185">Reference proteome</keyword>
<feature type="coiled-coil region" evidence="1">
    <location>
        <begin position="64"/>
        <end position="104"/>
    </location>
</feature>
<sequence length="116" mass="14009">MTKGRKTTLDERQEIVAYCLEHDSEYKLAAEHFNVSYAQVYQWVKKYEEKGKIGLQDKRGKRKQDDELSEIEKLQRENSLLKHRLELQERENILLKKVKEIERRRYSPKGNKKENT</sequence>
<proteinExistence type="predicted"/>
<dbReference type="GO" id="GO:0043565">
    <property type="term" value="F:sequence-specific DNA binding"/>
    <property type="evidence" value="ECO:0007669"/>
    <property type="project" value="InterPro"/>
</dbReference>
<dbReference type="Gene3D" id="1.10.10.10">
    <property type="entry name" value="Winged helix-like DNA-binding domain superfamily/Winged helix DNA-binding domain"/>
    <property type="match status" value="1"/>
</dbReference>
<dbReference type="Pfam" id="PF13518">
    <property type="entry name" value="HTH_28"/>
    <property type="match status" value="1"/>
</dbReference>
<reference evidence="3 4" key="1">
    <citation type="submission" date="2019-03" db="EMBL/GenBank/DDBJ databases">
        <title>Genomic Encyclopedia of Type Strains, Phase IV (KMG-IV): sequencing the most valuable type-strain genomes for metagenomic binning, comparative biology and taxonomic classification.</title>
        <authorList>
            <person name="Goeker M."/>
        </authorList>
    </citation>
    <scope>NUCLEOTIDE SEQUENCE [LARGE SCALE GENOMIC DNA]</scope>
    <source>
        <strain evidence="3 4">DSM 29481</strain>
    </source>
</reference>
<dbReference type="RefSeq" id="WP_132225026.1">
    <property type="nucleotide sequence ID" value="NZ_SMBP01000013.1"/>
</dbReference>
<gene>
    <name evidence="3" type="ORF">EDD61_11391</name>
</gene>
<dbReference type="InterPro" id="IPR010921">
    <property type="entry name" value="Trp_repressor/repl_initiator"/>
</dbReference>
<dbReference type="EMBL" id="SMBP01000013">
    <property type="protein sequence ID" value="TCU58467.1"/>
    <property type="molecule type" value="Genomic_DNA"/>
</dbReference>
<dbReference type="AlphaFoldDB" id="A0A4R3TBY3"/>
<dbReference type="Proteomes" id="UP000295773">
    <property type="component" value="Unassembled WGS sequence"/>
</dbReference>
<protein>
    <submittedName>
        <fullName evidence="3">Helix-turn-helix protein</fullName>
    </submittedName>
</protein>
<dbReference type="InterPro" id="IPR055247">
    <property type="entry name" value="InsJ-like_HTH"/>
</dbReference>